<protein>
    <submittedName>
        <fullName evidence="2">Uncharacterized protein</fullName>
    </submittedName>
</protein>
<feature type="compositionally biased region" description="Basic and acidic residues" evidence="1">
    <location>
        <begin position="303"/>
        <end position="314"/>
    </location>
</feature>
<feature type="region of interest" description="Disordered" evidence="1">
    <location>
        <begin position="261"/>
        <end position="354"/>
    </location>
</feature>
<feature type="compositionally biased region" description="Acidic residues" evidence="1">
    <location>
        <begin position="292"/>
        <end position="302"/>
    </location>
</feature>
<organism evidence="2 3">
    <name type="scientific">Panicum hallii var. hallii</name>
    <dbReference type="NCBI Taxonomy" id="1504633"/>
    <lineage>
        <taxon>Eukaryota</taxon>
        <taxon>Viridiplantae</taxon>
        <taxon>Streptophyta</taxon>
        <taxon>Embryophyta</taxon>
        <taxon>Tracheophyta</taxon>
        <taxon>Spermatophyta</taxon>
        <taxon>Magnoliopsida</taxon>
        <taxon>Liliopsida</taxon>
        <taxon>Poales</taxon>
        <taxon>Poaceae</taxon>
        <taxon>PACMAD clade</taxon>
        <taxon>Panicoideae</taxon>
        <taxon>Panicodae</taxon>
        <taxon>Paniceae</taxon>
        <taxon>Panicinae</taxon>
        <taxon>Panicum</taxon>
        <taxon>Panicum sect. Panicum</taxon>
    </lineage>
</organism>
<gene>
    <name evidence="2" type="ORF">GQ55_7G014000</name>
</gene>
<keyword evidence="3" id="KW-1185">Reference proteome</keyword>
<dbReference type="PANTHER" id="PTHR46632:SF16">
    <property type="entry name" value="E3 UBIQUITIN-PROTEIN LIGASE SINA-LIKE 10"/>
    <property type="match status" value="1"/>
</dbReference>
<accession>A0A2T7CRS8</accession>
<feature type="compositionally biased region" description="Low complexity" evidence="1">
    <location>
        <begin position="25"/>
        <end position="41"/>
    </location>
</feature>
<dbReference type="Gramene" id="PUZ46036">
    <property type="protein sequence ID" value="PUZ46036"/>
    <property type="gene ID" value="GQ55_7G014000"/>
</dbReference>
<evidence type="ECO:0000313" key="2">
    <source>
        <dbReference type="EMBL" id="PUZ46036.1"/>
    </source>
</evidence>
<feature type="region of interest" description="Disordered" evidence="1">
    <location>
        <begin position="1"/>
        <end position="41"/>
    </location>
</feature>
<name>A0A2T7CRS8_9POAL</name>
<sequence length="354" mass="39254">MSSFPGGRSLARAVLPPPPPRRRCSSSSSTSAASATRPTMSSFPIQSQETSVFELRINQMLMTCTYCCLPLRPDLVEGRTFTCAGGHIFCHDCTSRHEKACISYCRLLDGIIAQMKFKCNYCDSGDEYIPYPKFVEHQCNTRVDPRLMERQIEFVFESGDCILKTSLLVCSECELPLRPPIFRHLSLGVPICSACYRGDIANYVHCSELDYLVQGITVKCVACKEYLPFYTLASHQLDNCPFKHKLQMIARKNLCDEYESTRPSAGNGTNIGKSKGKAPPKVRKMDNHIVDSDVDESDDDSSDDIHPETGKRVAETVLKTSAYNKKAKIATPSGGQKTGEKMGAPVVMLHPANN</sequence>
<evidence type="ECO:0000256" key="1">
    <source>
        <dbReference type="SAM" id="MobiDB-lite"/>
    </source>
</evidence>
<dbReference type="EMBL" id="CM009755">
    <property type="protein sequence ID" value="PUZ46036.1"/>
    <property type="molecule type" value="Genomic_DNA"/>
</dbReference>
<feature type="compositionally biased region" description="Polar residues" evidence="1">
    <location>
        <begin position="261"/>
        <end position="272"/>
    </location>
</feature>
<reference evidence="2 3" key="1">
    <citation type="submission" date="2018-04" db="EMBL/GenBank/DDBJ databases">
        <title>WGS assembly of Panicum hallii var. hallii HAL2.</title>
        <authorList>
            <person name="Lovell J."/>
            <person name="Jenkins J."/>
            <person name="Lowry D."/>
            <person name="Mamidi S."/>
            <person name="Sreedasyam A."/>
            <person name="Weng X."/>
            <person name="Barry K."/>
            <person name="Bonette J."/>
            <person name="Campitelli B."/>
            <person name="Daum C."/>
            <person name="Gordon S."/>
            <person name="Gould B."/>
            <person name="Lipzen A."/>
            <person name="MacQueen A."/>
            <person name="Palacio-Mejia J."/>
            <person name="Plott C."/>
            <person name="Shakirov E."/>
            <person name="Shu S."/>
            <person name="Yoshinaga Y."/>
            <person name="Zane M."/>
            <person name="Rokhsar D."/>
            <person name="Grimwood J."/>
            <person name="Schmutz J."/>
            <person name="Juenger T."/>
        </authorList>
    </citation>
    <scope>NUCLEOTIDE SEQUENCE [LARGE SCALE GENOMIC DNA]</scope>
    <source>
        <strain evidence="3">cv. HAL2</strain>
    </source>
</reference>
<dbReference type="AlphaFoldDB" id="A0A2T7CRS8"/>
<dbReference type="InterPro" id="IPR044286">
    <property type="entry name" value="SINL_plant"/>
</dbReference>
<dbReference type="Proteomes" id="UP000244336">
    <property type="component" value="Chromosome 7"/>
</dbReference>
<dbReference type="PANTHER" id="PTHR46632">
    <property type="entry name" value="E3 UBIQUITIN-PROTEIN LIGASE SINA-LIKE 4"/>
    <property type="match status" value="1"/>
</dbReference>
<proteinExistence type="predicted"/>
<evidence type="ECO:0000313" key="3">
    <source>
        <dbReference type="Proteomes" id="UP000244336"/>
    </source>
</evidence>